<proteinExistence type="predicted"/>
<dbReference type="EMBL" id="AP017928">
    <property type="protein sequence ID" value="BBA34644.1"/>
    <property type="molecule type" value="Genomic_DNA"/>
</dbReference>
<dbReference type="AlphaFoldDB" id="A0A250KT05"/>
<dbReference type="KEGG" id="mmai:sS8_2697"/>
<dbReference type="Proteomes" id="UP000266313">
    <property type="component" value="Chromosome"/>
</dbReference>
<gene>
    <name evidence="1" type="ORF">sS8_2697</name>
</gene>
<name>A0A250KT05_9GAMM</name>
<evidence type="ECO:0000313" key="2">
    <source>
        <dbReference type="Proteomes" id="UP000266313"/>
    </source>
</evidence>
<protein>
    <submittedName>
        <fullName evidence="1">Uncharacterized protein</fullName>
    </submittedName>
</protein>
<accession>A0A250KT05</accession>
<keyword evidence="2" id="KW-1185">Reference proteome</keyword>
<evidence type="ECO:0000313" key="1">
    <source>
        <dbReference type="EMBL" id="BBA34644.1"/>
    </source>
</evidence>
<organism evidence="1 2">
    <name type="scientific">Methylocaldum marinum</name>
    <dbReference type="NCBI Taxonomy" id="1432792"/>
    <lineage>
        <taxon>Bacteria</taxon>
        <taxon>Pseudomonadati</taxon>
        <taxon>Pseudomonadota</taxon>
        <taxon>Gammaproteobacteria</taxon>
        <taxon>Methylococcales</taxon>
        <taxon>Methylococcaceae</taxon>
        <taxon>Methylocaldum</taxon>
    </lineage>
</organism>
<sequence>MGGIHPPPLLPFCIINSYSALPTLNKHYQRSNSDGYCEQSDDTHHAKFAGSGELQRAANSRWQPCNYACEDNNGYAISDTPLRDLFS</sequence>
<reference evidence="1 2" key="1">
    <citation type="submission" date="2016-12" db="EMBL/GenBank/DDBJ databases">
        <title>Genome sequencing of Methylocaldum marinum.</title>
        <authorList>
            <person name="Takeuchi M."/>
            <person name="Kamagata Y."/>
            <person name="Hiraoka S."/>
            <person name="Oshima K."/>
            <person name="Hattori M."/>
            <person name="Iwasaki W."/>
        </authorList>
    </citation>
    <scope>NUCLEOTIDE SEQUENCE [LARGE SCALE GENOMIC DNA]</scope>
    <source>
        <strain evidence="1 2">S8</strain>
    </source>
</reference>